<dbReference type="InterPro" id="IPR014284">
    <property type="entry name" value="RNA_pol_sigma-70_dom"/>
</dbReference>
<dbReference type="SUPFAM" id="SSF88659">
    <property type="entry name" value="Sigma3 and sigma4 domains of RNA polymerase sigma factors"/>
    <property type="match status" value="1"/>
</dbReference>
<accession>A0ABQ7FJ50</accession>
<dbReference type="SUPFAM" id="SSF88946">
    <property type="entry name" value="Sigma2 domain of RNA polymerase sigma factors"/>
    <property type="match status" value="1"/>
</dbReference>
<dbReference type="NCBIfam" id="TIGR02937">
    <property type="entry name" value="sigma70-ECF"/>
    <property type="match status" value="1"/>
</dbReference>
<dbReference type="EMBL" id="WHPN01000262">
    <property type="protein sequence ID" value="KAF4408840.1"/>
    <property type="molecule type" value="Genomic_DNA"/>
</dbReference>
<sequence length="142" mass="15788">MNEPDARDIAQTGCVAVWQKSGLTEEEALRYGLRVVRNHIVNHYRARKREITVAELPAHSELLFAEDTELKAVTTAEARSAVEILRSVLGPREFDVFVLREVWLLPHAEIAVALGISVSNARGTFSNARAKVERHRADGAFG</sequence>
<dbReference type="PANTHER" id="PTHR43133:SF8">
    <property type="entry name" value="RNA POLYMERASE SIGMA FACTOR HI_1459-RELATED"/>
    <property type="match status" value="1"/>
</dbReference>
<keyword evidence="8" id="KW-1185">Reference proteome</keyword>
<proteinExistence type="inferred from homology"/>
<evidence type="ECO:0000256" key="2">
    <source>
        <dbReference type="ARBA" id="ARBA00023015"/>
    </source>
</evidence>
<dbReference type="Pfam" id="PF08281">
    <property type="entry name" value="Sigma70_r4_2"/>
    <property type="match status" value="1"/>
</dbReference>
<evidence type="ECO:0000256" key="1">
    <source>
        <dbReference type="ARBA" id="ARBA00010641"/>
    </source>
</evidence>
<dbReference type="Gene3D" id="1.10.1740.10">
    <property type="match status" value="1"/>
</dbReference>
<keyword evidence="3" id="KW-0731">Sigma factor</keyword>
<keyword evidence="5" id="KW-0804">Transcription</keyword>
<dbReference type="InterPro" id="IPR036388">
    <property type="entry name" value="WH-like_DNA-bd_sf"/>
</dbReference>
<evidence type="ECO:0000313" key="7">
    <source>
        <dbReference type="EMBL" id="KAF4408840.1"/>
    </source>
</evidence>
<dbReference type="InterPro" id="IPR013325">
    <property type="entry name" value="RNA_pol_sigma_r2"/>
</dbReference>
<evidence type="ECO:0000256" key="4">
    <source>
        <dbReference type="ARBA" id="ARBA00023125"/>
    </source>
</evidence>
<comment type="caution">
    <text evidence="7">The sequence shown here is derived from an EMBL/GenBank/DDBJ whole genome shotgun (WGS) entry which is preliminary data.</text>
</comment>
<dbReference type="InterPro" id="IPR039425">
    <property type="entry name" value="RNA_pol_sigma-70-like"/>
</dbReference>
<evidence type="ECO:0000256" key="3">
    <source>
        <dbReference type="ARBA" id="ARBA00023082"/>
    </source>
</evidence>
<reference evidence="7 8" key="1">
    <citation type="submission" date="2019-10" db="EMBL/GenBank/DDBJ databases">
        <title>Streptomyces tenebrisbrunneis sp.nov., an endogenous actinomycete isolated from of Lycium ruthenicum.</title>
        <authorList>
            <person name="Ma L."/>
        </authorList>
    </citation>
    <scope>NUCLEOTIDE SEQUENCE [LARGE SCALE GENOMIC DNA]</scope>
    <source>
        <strain evidence="7 8">TRM 66187</strain>
    </source>
</reference>
<dbReference type="InterPro" id="IPR013249">
    <property type="entry name" value="RNA_pol_sigma70_r4_t2"/>
</dbReference>
<name>A0ABQ7FJ50_9ACTN</name>
<feature type="domain" description="RNA polymerase sigma factor 70 region 4 type 2" evidence="6">
    <location>
        <begin position="89"/>
        <end position="131"/>
    </location>
</feature>
<evidence type="ECO:0000313" key="8">
    <source>
        <dbReference type="Proteomes" id="UP000621266"/>
    </source>
</evidence>
<gene>
    <name evidence="7" type="ORF">GCU69_12280</name>
</gene>
<dbReference type="PANTHER" id="PTHR43133">
    <property type="entry name" value="RNA POLYMERASE ECF-TYPE SIGMA FACTO"/>
    <property type="match status" value="1"/>
</dbReference>
<dbReference type="Gene3D" id="1.10.10.10">
    <property type="entry name" value="Winged helix-like DNA-binding domain superfamily/Winged helix DNA-binding domain"/>
    <property type="match status" value="1"/>
</dbReference>
<dbReference type="Proteomes" id="UP000621266">
    <property type="component" value="Unassembled WGS sequence"/>
</dbReference>
<protein>
    <submittedName>
        <fullName evidence="7">Sigma-70 family RNA polymerase sigma factor</fullName>
    </submittedName>
</protein>
<keyword evidence="2" id="KW-0805">Transcription regulation</keyword>
<evidence type="ECO:0000256" key="5">
    <source>
        <dbReference type="ARBA" id="ARBA00023163"/>
    </source>
</evidence>
<evidence type="ECO:0000259" key="6">
    <source>
        <dbReference type="Pfam" id="PF08281"/>
    </source>
</evidence>
<dbReference type="InterPro" id="IPR013324">
    <property type="entry name" value="RNA_pol_sigma_r3/r4-like"/>
</dbReference>
<keyword evidence="4" id="KW-0238">DNA-binding</keyword>
<organism evidence="7 8">
    <name type="scientific">Streptomyces lycii</name>
    <dbReference type="NCBI Taxonomy" id="2654337"/>
    <lineage>
        <taxon>Bacteria</taxon>
        <taxon>Bacillati</taxon>
        <taxon>Actinomycetota</taxon>
        <taxon>Actinomycetes</taxon>
        <taxon>Kitasatosporales</taxon>
        <taxon>Streptomycetaceae</taxon>
        <taxon>Streptomyces</taxon>
    </lineage>
</organism>
<comment type="similarity">
    <text evidence="1">Belongs to the sigma-70 factor family. ECF subfamily.</text>
</comment>